<dbReference type="RefSeq" id="WP_114370645.1">
    <property type="nucleotide sequence ID" value="NZ_CP031092.1"/>
</dbReference>
<gene>
    <name evidence="2" type="ORF">DT065_02705</name>
</gene>
<reference evidence="2 3" key="1">
    <citation type="journal article" date="2018" name="J. Microbiol.">
        <title>Salicibibacter kimchii gen. nov., sp. nov., a moderately halophilic and alkalitolerant bacterium in the family Bacillaceae, isolated from kimchi.</title>
        <authorList>
            <person name="Jang J.Y."/>
            <person name="Oh Y.J."/>
            <person name="Lim S.K."/>
            <person name="Park H.K."/>
            <person name="Lee C."/>
            <person name="Kim J.Y."/>
            <person name="Lee M.A."/>
            <person name="Choi H.J."/>
        </authorList>
    </citation>
    <scope>NUCLEOTIDE SEQUENCE [LARGE SCALE GENOMIC DNA]</scope>
    <source>
        <strain evidence="2 3">NKC1-1</strain>
    </source>
</reference>
<accession>A0A345BVP7</accession>
<dbReference type="Proteomes" id="UP000252100">
    <property type="component" value="Chromosome"/>
</dbReference>
<dbReference type="KEGG" id="rue:DT065_02705"/>
<sequence length="66" mass="7488">MTEHKIEKKRDQRQERLLLFLFGLSIIIMTMVADHSLGTSAGQADGHTQTEALVAAPVEHTDWQRE</sequence>
<feature type="compositionally biased region" description="Polar residues" evidence="1">
    <location>
        <begin position="39"/>
        <end position="51"/>
    </location>
</feature>
<proteinExistence type="predicted"/>
<name>A0A345BVP7_9BACI</name>
<evidence type="ECO:0000313" key="3">
    <source>
        <dbReference type="Proteomes" id="UP000252100"/>
    </source>
</evidence>
<evidence type="ECO:0000256" key="1">
    <source>
        <dbReference type="SAM" id="MobiDB-lite"/>
    </source>
</evidence>
<dbReference type="EMBL" id="CP031092">
    <property type="protein sequence ID" value="AXF55028.1"/>
    <property type="molecule type" value="Genomic_DNA"/>
</dbReference>
<evidence type="ECO:0000313" key="2">
    <source>
        <dbReference type="EMBL" id="AXF55028.1"/>
    </source>
</evidence>
<keyword evidence="3" id="KW-1185">Reference proteome</keyword>
<protein>
    <submittedName>
        <fullName evidence="2">Uncharacterized protein</fullName>
    </submittedName>
</protein>
<feature type="region of interest" description="Disordered" evidence="1">
    <location>
        <begin position="39"/>
        <end position="66"/>
    </location>
</feature>
<dbReference type="AlphaFoldDB" id="A0A345BVP7"/>
<organism evidence="2 3">
    <name type="scientific">Salicibibacter kimchii</name>
    <dbReference type="NCBI Taxonomy" id="2099786"/>
    <lineage>
        <taxon>Bacteria</taxon>
        <taxon>Bacillati</taxon>
        <taxon>Bacillota</taxon>
        <taxon>Bacilli</taxon>
        <taxon>Bacillales</taxon>
        <taxon>Bacillaceae</taxon>
        <taxon>Salicibibacter</taxon>
    </lineage>
</organism>
<dbReference type="OrthoDB" id="9912436at2"/>